<evidence type="ECO:0000313" key="1">
    <source>
        <dbReference type="EMBL" id="SPJ87814.1"/>
    </source>
</evidence>
<organism evidence="1 2">
    <name type="scientific">Fusarium torulosum</name>
    <dbReference type="NCBI Taxonomy" id="33205"/>
    <lineage>
        <taxon>Eukaryota</taxon>
        <taxon>Fungi</taxon>
        <taxon>Dikarya</taxon>
        <taxon>Ascomycota</taxon>
        <taxon>Pezizomycotina</taxon>
        <taxon>Sordariomycetes</taxon>
        <taxon>Hypocreomycetidae</taxon>
        <taxon>Hypocreales</taxon>
        <taxon>Nectriaceae</taxon>
        <taxon>Fusarium</taxon>
    </lineage>
</organism>
<evidence type="ECO:0000313" key="2">
    <source>
        <dbReference type="Proteomes" id="UP001187734"/>
    </source>
</evidence>
<dbReference type="EMBL" id="ONZP01000574">
    <property type="protein sequence ID" value="SPJ87814.1"/>
    <property type="molecule type" value="Genomic_DNA"/>
</dbReference>
<name>A0AAE8SNT7_9HYPO</name>
<keyword evidence="2" id="KW-1185">Reference proteome</keyword>
<comment type="caution">
    <text evidence="1">The sequence shown here is derived from an EMBL/GenBank/DDBJ whole genome shotgun (WGS) entry which is preliminary data.</text>
</comment>
<proteinExistence type="predicted"/>
<dbReference type="Proteomes" id="UP001187734">
    <property type="component" value="Unassembled WGS sequence"/>
</dbReference>
<gene>
    <name evidence="1" type="ORF">FTOL_12283</name>
</gene>
<reference evidence="1" key="1">
    <citation type="submission" date="2018-03" db="EMBL/GenBank/DDBJ databases">
        <authorList>
            <person name="Guldener U."/>
        </authorList>
    </citation>
    <scope>NUCLEOTIDE SEQUENCE</scope>
</reference>
<sequence>MALNDKTQLGTVEVLDTEHRQAFEQALVRVLGTDVADQTFAQIIDGLPTYESYAEFHWPQDGHPATHHTELCSDVEQYPNGVADVAGYWAEAKIFGGILLFDRGESETECKELYLHAGRRGGPYTLFPLTTDQFQALIDFLLGDPDSTDPQESPLPFRASSKNRWRWDDWDAIARYHIFRDKYERYAQPTKPPPNYRSSIDWPEIADDLYLIDAMHEHWNGRPVDKHEIRAALERLKQITPSSPVWQNRETRHLWTHVLFE</sequence>
<protein>
    <submittedName>
        <fullName evidence="1">Uncharacterized protein</fullName>
    </submittedName>
</protein>
<accession>A0AAE8SNT7</accession>
<dbReference type="AlphaFoldDB" id="A0AAE8SNT7"/>